<evidence type="ECO:0000256" key="1">
    <source>
        <dbReference type="SAM" id="MobiDB-lite"/>
    </source>
</evidence>
<sequence length="217" mass="23315">MTSSSLRSTGEAAAVDAFVTLLEDDCADDDDAGWAKRSRFTIDEALDILDLPCSGRRGARGQESPDSAPSIAGFPPGSPLFPLENLESEGEQEAPSAQLHSAPPTPPAGPLPACGVLLRDLPEIIKRAADRKSIPLPPEPPSPVPNDMVGDIYRGEQETSRLALWPRFPALRPFRQEEVGSHMAEPTRRAPPETGATMTGCGKRAPVRGNCRKQRLF</sequence>
<evidence type="ECO:0000313" key="2">
    <source>
        <dbReference type="EMBL" id="KAK2828054.1"/>
    </source>
</evidence>
<reference evidence="2" key="1">
    <citation type="submission" date="2023-07" db="EMBL/GenBank/DDBJ databases">
        <title>Chromosome-level Genome Assembly of Striped Snakehead (Channa striata).</title>
        <authorList>
            <person name="Liu H."/>
        </authorList>
    </citation>
    <scope>NUCLEOTIDE SEQUENCE</scope>
    <source>
        <strain evidence="2">Gz</strain>
        <tissue evidence="2">Muscle</tissue>
    </source>
</reference>
<feature type="region of interest" description="Disordered" evidence="1">
    <location>
        <begin position="129"/>
        <end position="150"/>
    </location>
</feature>
<dbReference type="Proteomes" id="UP001187415">
    <property type="component" value="Unassembled WGS sequence"/>
</dbReference>
<feature type="region of interest" description="Disordered" evidence="1">
    <location>
        <begin position="177"/>
        <end position="217"/>
    </location>
</feature>
<dbReference type="EMBL" id="JAUPFM010000015">
    <property type="protein sequence ID" value="KAK2828054.1"/>
    <property type="molecule type" value="Genomic_DNA"/>
</dbReference>
<gene>
    <name evidence="2" type="ORF">Q5P01_019088</name>
</gene>
<evidence type="ECO:0000313" key="3">
    <source>
        <dbReference type="Proteomes" id="UP001187415"/>
    </source>
</evidence>
<feature type="compositionally biased region" description="Pro residues" evidence="1">
    <location>
        <begin position="135"/>
        <end position="144"/>
    </location>
</feature>
<keyword evidence="3" id="KW-1185">Reference proteome</keyword>
<name>A0AA88M0M9_CHASR</name>
<comment type="caution">
    <text evidence="2">The sequence shown here is derived from an EMBL/GenBank/DDBJ whole genome shotgun (WGS) entry which is preliminary data.</text>
</comment>
<organism evidence="2 3">
    <name type="scientific">Channa striata</name>
    <name type="common">Snakehead murrel</name>
    <name type="synonym">Ophicephalus striatus</name>
    <dbReference type="NCBI Taxonomy" id="64152"/>
    <lineage>
        <taxon>Eukaryota</taxon>
        <taxon>Metazoa</taxon>
        <taxon>Chordata</taxon>
        <taxon>Craniata</taxon>
        <taxon>Vertebrata</taxon>
        <taxon>Euteleostomi</taxon>
        <taxon>Actinopterygii</taxon>
        <taxon>Neopterygii</taxon>
        <taxon>Teleostei</taxon>
        <taxon>Neoteleostei</taxon>
        <taxon>Acanthomorphata</taxon>
        <taxon>Anabantaria</taxon>
        <taxon>Anabantiformes</taxon>
        <taxon>Channoidei</taxon>
        <taxon>Channidae</taxon>
        <taxon>Channa</taxon>
    </lineage>
</organism>
<accession>A0AA88M0M9</accession>
<proteinExistence type="predicted"/>
<feature type="compositionally biased region" description="Basic and acidic residues" evidence="1">
    <location>
        <begin position="177"/>
        <end position="191"/>
    </location>
</feature>
<dbReference type="AlphaFoldDB" id="A0AA88M0M9"/>
<feature type="region of interest" description="Disordered" evidence="1">
    <location>
        <begin position="51"/>
        <end position="114"/>
    </location>
</feature>
<protein>
    <submittedName>
        <fullName evidence="2">Uncharacterized protein</fullName>
    </submittedName>
</protein>